<proteinExistence type="predicted"/>
<sequence>MTAQPKHYATSDEYLAFERTNDEKHEYLAGMIYAMSGASARHNRIAGSTYATLYAQLRQRQCTVYPSDMRVKVIQTGLYTYPDITIVCGNEQFEDKKEDTLLNPTVIIEVLSPSTEKYDRGKKFQHYRAILSLREYILIAQETYHIERFARQSDNTWVLSEATNREDTIEVTTVQCVLHLEEVYEKVTFSSTEEEEGETA</sequence>
<dbReference type="AlphaFoldDB" id="A0A2H3KN94"/>
<evidence type="ECO:0000313" key="2">
    <source>
        <dbReference type="EMBL" id="PDV99646.1"/>
    </source>
</evidence>
<organism evidence="2 3">
    <name type="scientific">Candidatus Chloroploca asiatica</name>
    <dbReference type="NCBI Taxonomy" id="1506545"/>
    <lineage>
        <taxon>Bacteria</taxon>
        <taxon>Bacillati</taxon>
        <taxon>Chloroflexota</taxon>
        <taxon>Chloroflexia</taxon>
        <taxon>Chloroflexales</taxon>
        <taxon>Chloroflexineae</taxon>
        <taxon>Oscillochloridaceae</taxon>
        <taxon>Candidatus Chloroploca</taxon>
    </lineage>
</organism>
<evidence type="ECO:0000313" key="3">
    <source>
        <dbReference type="Proteomes" id="UP000220922"/>
    </source>
</evidence>
<reference evidence="2 3" key="1">
    <citation type="submission" date="2016-05" db="EMBL/GenBank/DDBJ databases">
        <authorList>
            <person name="Lavstsen T."/>
            <person name="Jespersen J.S."/>
        </authorList>
    </citation>
    <scope>NUCLEOTIDE SEQUENCE [LARGE SCALE GENOMIC DNA]</scope>
    <source>
        <strain evidence="2 3">B7-9</strain>
    </source>
</reference>
<evidence type="ECO:0000259" key="1">
    <source>
        <dbReference type="Pfam" id="PF05685"/>
    </source>
</evidence>
<dbReference type="InterPro" id="IPR008538">
    <property type="entry name" value="Uma2"/>
</dbReference>
<dbReference type="InterPro" id="IPR011335">
    <property type="entry name" value="Restrct_endonuc-II-like"/>
</dbReference>
<dbReference type="PANTHER" id="PTHR36558:SF1">
    <property type="entry name" value="RESTRICTION ENDONUCLEASE DOMAIN-CONTAINING PROTEIN-RELATED"/>
    <property type="match status" value="1"/>
</dbReference>
<name>A0A2H3KN94_9CHLR</name>
<feature type="domain" description="Putative restriction endonuclease" evidence="1">
    <location>
        <begin position="12"/>
        <end position="173"/>
    </location>
</feature>
<accession>A0A2H3KN94</accession>
<dbReference type="OrthoDB" id="9808428at2"/>
<dbReference type="SUPFAM" id="SSF52980">
    <property type="entry name" value="Restriction endonuclease-like"/>
    <property type="match status" value="1"/>
</dbReference>
<dbReference type="InterPro" id="IPR012296">
    <property type="entry name" value="Nuclease_put_TT1808"/>
</dbReference>
<protein>
    <recommendedName>
        <fullName evidence="1">Putative restriction endonuclease domain-containing protein</fullName>
    </recommendedName>
</protein>
<comment type="caution">
    <text evidence="2">The sequence shown here is derived from an EMBL/GenBank/DDBJ whole genome shotgun (WGS) entry which is preliminary data.</text>
</comment>
<dbReference type="Gene3D" id="3.90.1570.10">
    <property type="entry name" value="tt1808, chain A"/>
    <property type="match status" value="1"/>
</dbReference>
<dbReference type="CDD" id="cd06260">
    <property type="entry name" value="DUF820-like"/>
    <property type="match status" value="1"/>
</dbReference>
<dbReference type="EMBL" id="LYXE01000063">
    <property type="protein sequence ID" value="PDV99646.1"/>
    <property type="molecule type" value="Genomic_DNA"/>
</dbReference>
<keyword evidence="3" id="KW-1185">Reference proteome</keyword>
<dbReference type="Pfam" id="PF05685">
    <property type="entry name" value="Uma2"/>
    <property type="match status" value="1"/>
</dbReference>
<dbReference type="Proteomes" id="UP000220922">
    <property type="component" value="Unassembled WGS sequence"/>
</dbReference>
<gene>
    <name evidence="2" type="ORF">A9Q02_00010</name>
</gene>
<dbReference type="RefSeq" id="WP_097651412.1">
    <property type="nucleotide sequence ID" value="NZ_LYXE01000063.1"/>
</dbReference>
<dbReference type="PANTHER" id="PTHR36558">
    <property type="entry name" value="GLR1098 PROTEIN"/>
    <property type="match status" value="1"/>
</dbReference>